<dbReference type="PIRSF" id="PIRSF001439">
    <property type="entry name" value="CryM"/>
    <property type="match status" value="1"/>
</dbReference>
<accession>A0A171KP07</accession>
<protein>
    <submittedName>
        <fullName evidence="2">Ornithine cyclodeaminase</fullName>
        <ecNumber evidence="2">4.3.1.12</ecNumber>
    </submittedName>
</protein>
<proteinExistence type="inferred from homology"/>
<dbReference type="InterPro" id="IPR036291">
    <property type="entry name" value="NAD(P)-bd_dom_sf"/>
</dbReference>
<dbReference type="Proteomes" id="UP000078084">
    <property type="component" value="Unassembled WGS sequence"/>
</dbReference>
<dbReference type="Pfam" id="PF02423">
    <property type="entry name" value="OCD_Mu_crystall"/>
    <property type="match status" value="1"/>
</dbReference>
<dbReference type="Proteomes" id="UP000292039">
    <property type="component" value="Unassembled WGS sequence"/>
</dbReference>
<dbReference type="InterPro" id="IPR003462">
    <property type="entry name" value="ODC_Mu_crystall"/>
</dbReference>
<evidence type="ECO:0000313" key="2">
    <source>
        <dbReference type="EMBL" id="KKO70624.1"/>
    </source>
</evidence>
<dbReference type="AlphaFoldDB" id="A0A171KP07"/>
<gene>
    <name evidence="2" type="ORF">AAV32_15255</name>
    <name evidence="3" type="ORF">EV679_3105</name>
</gene>
<reference evidence="3 5" key="2">
    <citation type="submission" date="2019-02" db="EMBL/GenBank/DDBJ databases">
        <title>Genomic Encyclopedia of Type Strains, Phase IV (KMG-IV): sequencing the most valuable type-strain genomes for metagenomic binning, comparative biology and taxonomic classification.</title>
        <authorList>
            <person name="Goeker M."/>
        </authorList>
    </citation>
    <scope>NUCLEOTIDE SEQUENCE [LARGE SCALE GENOMIC DNA]</scope>
    <source>
        <strain evidence="3 5">DSM 16618</strain>
    </source>
</reference>
<dbReference type="Gene3D" id="3.30.1780.10">
    <property type="entry name" value="ornithine cyclodeaminase, domain 1"/>
    <property type="match status" value="1"/>
</dbReference>
<evidence type="ECO:0000313" key="5">
    <source>
        <dbReference type="Proteomes" id="UP000292039"/>
    </source>
</evidence>
<comment type="caution">
    <text evidence="2">The sequence shown here is derived from an EMBL/GenBank/DDBJ whole genome shotgun (WGS) entry which is preliminary data.</text>
</comment>
<dbReference type="PANTHER" id="PTHR13812">
    <property type="entry name" value="KETIMINE REDUCTASE MU-CRYSTALLIN"/>
    <property type="match status" value="1"/>
</dbReference>
<dbReference type="GO" id="GO:0016491">
    <property type="term" value="F:oxidoreductase activity"/>
    <property type="evidence" value="ECO:0007669"/>
    <property type="project" value="UniProtKB-ARBA"/>
</dbReference>
<reference evidence="2 4" key="1">
    <citation type="submission" date="2015-04" db="EMBL/GenBank/DDBJ databases">
        <title>Genome sequence of Kerstersia gyiorum CG1.</title>
        <authorList>
            <person name="Greninger A.L."/>
            <person name="Kozyreva V."/>
            <person name="Chaturvedi V."/>
        </authorList>
    </citation>
    <scope>NUCLEOTIDE SEQUENCE [LARGE SCALE GENOMIC DNA]</scope>
    <source>
        <strain evidence="2 4">CG1</strain>
    </source>
</reference>
<evidence type="ECO:0000256" key="1">
    <source>
        <dbReference type="ARBA" id="ARBA00008903"/>
    </source>
</evidence>
<dbReference type="GO" id="GO:0008473">
    <property type="term" value="F:ornithine cyclodeaminase activity"/>
    <property type="evidence" value="ECO:0007669"/>
    <property type="project" value="UniProtKB-EC"/>
</dbReference>
<dbReference type="PANTHER" id="PTHR13812:SF19">
    <property type="entry name" value="KETIMINE REDUCTASE MU-CRYSTALLIN"/>
    <property type="match status" value="1"/>
</dbReference>
<dbReference type="STRING" id="206506.AAV32_15255"/>
<dbReference type="EMBL" id="LBNE01000013">
    <property type="protein sequence ID" value="KKO70624.1"/>
    <property type="molecule type" value="Genomic_DNA"/>
</dbReference>
<evidence type="ECO:0000313" key="3">
    <source>
        <dbReference type="EMBL" id="RZS65316.1"/>
    </source>
</evidence>
<dbReference type="GO" id="GO:0005737">
    <property type="term" value="C:cytoplasm"/>
    <property type="evidence" value="ECO:0007669"/>
    <property type="project" value="TreeGrafter"/>
</dbReference>
<dbReference type="FunFam" id="3.40.50.720:FF:000311">
    <property type="entry name" value="Ornithine cyclodeaminase"/>
    <property type="match status" value="1"/>
</dbReference>
<dbReference type="PATRIC" id="fig|206506.3.peg.3244"/>
<comment type="similarity">
    <text evidence="1">Belongs to the ornithine cyclodeaminase/mu-crystallin family.</text>
</comment>
<dbReference type="Gene3D" id="3.40.50.720">
    <property type="entry name" value="NAD(P)-binding Rossmann-like Domain"/>
    <property type="match status" value="1"/>
</dbReference>
<dbReference type="NCBIfam" id="NF004793">
    <property type="entry name" value="PRK06141.1"/>
    <property type="match status" value="1"/>
</dbReference>
<dbReference type="EC" id="4.3.1.12" evidence="2"/>
<name>A0A171KP07_9BURK</name>
<evidence type="ECO:0000313" key="4">
    <source>
        <dbReference type="Proteomes" id="UP000078084"/>
    </source>
</evidence>
<keyword evidence="4" id="KW-1185">Reference proteome</keyword>
<dbReference type="OrthoDB" id="5293744at2"/>
<dbReference type="SUPFAM" id="SSF51735">
    <property type="entry name" value="NAD(P)-binding Rossmann-fold domains"/>
    <property type="match status" value="1"/>
</dbReference>
<sequence length="320" mass="34199">MVDHVQTLNQAQTLQHLPFPGLIDAIEQMFIEGCTVPLRHNHSVEGADGDNGGIMLLMPAWQSGKRLGIKTVSIFPGNQAKGLPGLHSVFILYDAATGKPLSILDGDVITSRRTAAASALAARWLSRPDAHRLLVVGAGRVASLLADAYRCVRPIDTVQVWDINAEAAARLVSQLEASGLRASVATDLESAVREADIVTCATLSNAPLIHGAWLQPGTHLDLIGSFTPTMIESDPECFRHATTFVDTPEALMKAGDLLEAIKAGTLKPEAVAANLEELCRGQHPGRRDAQEITVYKAVGTALEDIAAASLAFDSYMREAR</sequence>
<dbReference type="EMBL" id="SGWZ01000006">
    <property type="protein sequence ID" value="RZS65316.1"/>
    <property type="molecule type" value="Genomic_DNA"/>
</dbReference>
<organism evidence="2 4">
    <name type="scientific">Kerstersia gyiorum</name>
    <dbReference type="NCBI Taxonomy" id="206506"/>
    <lineage>
        <taxon>Bacteria</taxon>
        <taxon>Pseudomonadati</taxon>
        <taxon>Pseudomonadota</taxon>
        <taxon>Betaproteobacteria</taxon>
        <taxon>Burkholderiales</taxon>
        <taxon>Alcaligenaceae</taxon>
        <taxon>Kerstersia</taxon>
    </lineage>
</organism>
<dbReference type="GO" id="GO:0019752">
    <property type="term" value="P:carboxylic acid metabolic process"/>
    <property type="evidence" value="ECO:0007669"/>
    <property type="project" value="UniProtKB-ARBA"/>
</dbReference>
<dbReference type="InterPro" id="IPR023401">
    <property type="entry name" value="ODC_N"/>
</dbReference>
<keyword evidence="2" id="KW-0456">Lyase</keyword>